<comment type="caution">
    <text evidence="1">The sequence shown here is derived from an EMBL/GenBank/DDBJ whole genome shotgun (WGS) entry which is preliminary data.</text>
</comment>
<gene>
    <name evidence="1" type="ORF">HID58_078088</name>
</gene>
<dbReference type="PROSITE" id="PS51808">
    <property type="entry name" value="CHCH"/>
    <property type="match status" value="1"/>
</dbReference>
<evidence type="ECO:0008006" key="3">
    <source>
        <dbReference type="Google" id="ProtNLM"/>
    </source>
</evidence>
<accession>A0ABQ7YSC8</accession>
<dbReference type="InterPro" id="IPR009069">
    <property type="entry name" value="Cys_alpha_HP_mot_SF"/>
</dbReference>
<dbReference type="PANTHER" id="PTHR37750">
    <property type="entry name" value="COX19-LIKE CHCH FAMILY PROTEIN"/>
    <property type="match status" value="1"/>
</dbReference>
<keyword evidence="2" id="KW-1185">Reference proteome</keyword>
<evidence type="ECO:0000313" key="2">
    <source>
        <dbReference type="Proteomes" id="UP000824890"/>
    </source>
</evidence>
<dbReference type="EMBL" id="JAGKQM010000017">
    <property type="protein sequence ID" value="KAH0871066.1"/>
    <property type="molecule type" value="Genomic_DNA"/>
</dbReference>
<dbReference type="PANTHER" id="PTHR37750:SF1">
    <property type="entry name" value="COX19-LIKE CHCH FAMILY PROTEIN"/>
    <property type="match status" value="1"/>
</dbReference>
<name>A0ABQ7YSC8_BRANA</name>
<dbReference type="Proteomes" id="UP000824890">
    <property type="component" value="Unassembled WGS sequence"/>
</dbReference>
<feature type="non-terminal residue" evidence="1">
    <location>
        <position position="1"/>
    </location>
</feature>
<protein>
    <recommendedName>
        <fullName evidence="3">CHCH domain-containing protein</fullName>
    </recommendedName>
</protein>
<sequence length="122" mass="13045">TASGSLVEICLTGNIISLSLCRPKTLSLGFIISMEKQNPQPVCGKEALLLLNCVTESPYDSEKCIRFLQSLRECVLSKVSSLLPLVTDLYQSFVSGKVNKFVIPSQEHASEGAGGSATKPPS</sequence>
<evidence type="ECO:0000313" key="1">
    <source>
        <dbReference type="EMBL" id="KAH0871066.1"/>
    </source>
</evidence>
<proteinExistence type="predicted"/>
<reference evidence="1 2" key="1">
    <citation type="submission" date="2021-05" db="EMBL/GenBank/DDBJ databases">
        <title>Genome Assembly of Synthetic Allotetraploid Brassica napus Reveals Homoeologous Exchanges between Subgenomes.</title>
        <authorList>
            <person name="Davis J.T."/>
        </authorList>
    </citation>
    <scope>NUCLEOTIDE SEQUENCE [LARGE SCALE GENOMIC DNA]</scope>
    <source>
        <strain evidence="2">cv. Da-Ae</strain>
        <tissue evidence="1">Seedling</tissue>
    </source>
</reference>
<organism evidence="1 2">
    <name type="scientific">Brassica napus</name>
    <name type="common">Rape</name>
    <dbReference type="NCBI Taxonomy" id="3708"/>
    <lineage>
        <taxon>Eukaryota</taxon>
        <taxon>Viridiplantae</taxon>
        <taxon>Streptophyta</taxon>
        <taxon>Embryophyta</taxon>
        <taxon>Tracheophyta</taxon>
        <taxon>Spermatophyta</taxon>
        <taxon>Magnoliopsida</taxon>
        <taxon>eudicotyledons</taxon>
        <taxon>Gunneridae</taxon>
        <taxon>Pentapetalae</taxon>
        <taxon>rosids</taxon>
        <taxon>malvids</taxon>
        <taxon>Brassicales</taxon>
        <taxon>Brassicaceae</taxon>
        <taxon>Brassiceae</taxon>
        <taxon>Brassica</taxon>
    </lineage>
</organism>
<dbReference type="SUPFAM" id="SSF47072">
    <property type="entry name" value="Cysteine alpha-hairpin motif"/>
    <property type="match status" value="1"/>
</dbReference>